<dbReference type="GO" id="GO:0046872">
    <property type="term" value="F:metal ion binding"/>
    <property type="evidence" value="ECO:0007669"/>
    <property type="project" value="UniProtKB-KW"/>
</dbReference>
<dbReference type="GO" id="GO:0005975">
    <property type="term" value="P:carbohydrate metabolic process"/>
    <property type="evidence" value="ECO:0007669"/>
    <property type="project" value="InterPro"/>
</dbReference>
<evidence type="ECO:0000313" key="7">
    <source>
        <dbReference type="Proteomes" id="UP000564806"/>
    </source>
</evidence>
<evidence type="ECO:0000256" key="1">
    <source>
        <dbReference type="ARBA" id="ARBA00022723"/>
    </source>
</evidence>
<dbReference type="EMBL" id="JABWCS010000218">
    <property type="protein sequence ID" value="NUU63311.1"/>
    <property type="molecule type" value="Genomic_DNA"/>
</dbReference>
<dbReference type="InterPro" id="IPR002509">
    <property type="entry name" value="NODB_dom"/>
</dbReference>
<dbReference type="SUPFAM" id="SSF88713">
    <property type="entry name" value="Glycoside hydrolase/deacetylase"/>
    <property type="match status" value="1"/>
</dbReference>
<dbReference type="Gene3D" id="3.20.20.370">
    <property type="entry name" value="Glycoside hydrolase/deacetylase"/>
    <property type="match status" value="1"/>
</dbReference>
<accession>A0A850EZQ1</accession>
<keyword evidence="1" id="KW-0479">Metal-binding</keyword>
<dbReference type="GO" id="GO:0016020">
    <property type="term" value="C:membrane"/>
    <property type="evidence" value="ECO:0007669"/>
    <property type="project" value="TreeGrafter"/>
</dbReference>
<keyword evidence="2" id="KW-0378">Hydrolase</keyword>
<feature type="compositionally biased region" description="Polar residues" evidence="3">
    <location>
        <begin position="50"/>
        <end position="82"/>
    </location>
</feature>
<keyword evidence="7" id="KW-1185">Reference proteome</keyword>
<evidence type="ECO:0000256" key="3">
    <source>
        <dbReference type="SAM" id="MobiDB-lite"/>
    </source>
</evidence>
<feature type="signal peptide" evidence="4">
    <location>
        <begin position="1"/>
        <end position="22"/>
    </location>
</feature>
<reference evidence="6" key="1">
    <citation type="submission" date="2020-06" db="EMBL/GenBank/DDBJ databases">
        <title>Paenibacillus sp. nov., isolated from soil.</title>
        <authorList>
            <person name="Seo Y.L."/>
        </authorList>
    </citation>
    <scope>NUCLEOTIDE SEQUENCE [LARGE SCALE GENOMIC DNA]</scope>
    <source>
        <strain evidence="6">JW14</strain>
    </source>
</reference>
<keyword evidence="4" id="KW-0732">Signal</keyword>
<dbReference type="InterPro" id="IPR050248">
    <property type="entry name" value="Polysacc_deacetylase_ArnD"/>
</dbReference>
<dbReference type="Proteomes" id="UP000564806">
    <property type="component" value="Unassembled WGS sequence"/>
</dbReference>
<comment type="caution">
    <text evidence="6">The sequence shown here is derived from an EMBL/GenBank/DDBJ whole genome shotgun (WGS) entry which is preliminary data.</text>
</comment>
<feature type="compositionally biased region" description="Polar residues" evidence="3">
    <location>
        <begin position="23"/>
        <end position="43"/>
    </location>
</feature>
<feature type="chain" id="PRO_5039027595" evidence="4">
    <location>
        <begin position="23"/>
        <end position="302"/>
    </location>
</feature>
<dbReference type="PROSITE" id="PS51677">
    <property type="entry name" value="NODB"/>
    <property type="match status" value="1"/>
</dbReference>
<sequence length="302" mass="32942">MGKATIALLLSAFLLASCSNNGGSSEAVNNTGNSPTAAPSQEASAVPAGTNDSATNTGNSEENPASPSPQANHDAESSTGGNEQAAEIPLLYHMNKNYDIVPNEEGTPKKVVLLTFDDGPKEAKMINSIIDTLDKHHAKAIFFMNGYRIKEHPELLKLIHERGGILGNHSWDHIELKNKPYDTVKKQIEDVQTAVKDITGETPHFFRPPYGAGGDVGKKVAAENGMLYMTWSVGSLDWEMKEKDSNKTEKLIGNVTDQLHSGSNILMHELPWTTEALDKLLTTLEEKGYSFVDPRSIELKMR</sequence>
<dbReference type="AlphaFoldDB" id="A0A850EZQ1"/>
<evidence type="ECO:0000313" key="6">
    <source>
        <dbReference type="EMBL" id="NUU63311.1"/>
    </source>
</evidence>
<dbReference type="PANTHER" id="PTHR10587">
    <property type="entry name" value="GLYCOSYL TRANSFERASE-RELATED"/>
    <property type="match status" value="1"/>
</dbReference>
<organism evidence="6 7">
    <name type="scientific">Paenibacillus agri</name>
    <dbReference type="NCBI Taxonomy" id="2744309"/>
    <lineage>
        <taxon>Bacteria</taxon>
        <taxon>Bacillati</taxon>
        <taxon>Bacillota</taxon>
        <taxon>Bacilli</taxon>
        <taxon>Bacillales</taxon>
        <taxon>Paenibacillaceae</taxon>
        <taxon>Paenibacillus</taxon>
    </lineage>
</organism>
<dbReference type="PANTHER" id="PTHR10587:SF133">
    <property type="entry name" value="CHITIN DEACETYLASE 1-RELATED"/>
    <property type="match status" value="1"/>
</dbReference>
<evidence type="ECO:0000256" key="2">
    <source>
        <dbReference type="ARBA" id="ARBA00022801"/>
    </source>
</evidence>
<protein>
    <submittedName>
        <fullName evidence="6">Polysaccharide deacetylase family protein</fullName>
    </submittedName>
</protein>
<evidence type="ECO:0000256" key="4">
    <source>
        <dbReference type="SAM" id="SignalP"/>
    </source>
</evidence>
<evidence type="ECO:0000259" key="5">
    <source>
        <dbReference type="PROSITE" id="PS51677"/>
    </source>
</evidence>
<dbReference type="GO" id="GO:0016810">
    <property type="term" value="F:hydrolase activity, acting on carbon-nitrogen (but not peptide) bonds"/>
    <property type="evidence" value="ECO:0007669"/>
    <property type="project" value="InterPro"/>
</dbReference>
<dbReference type="Pfam" id="PF01522">
    <property type="entry name" value="Polysacc_deac_1"/>
    <property type="match status" value="1"/>
</dbReference>
<dbReference type="InterPro" id="IPR011330">
    <property type="entry name" value="Glyco_hydro/deAcase_b/a-brl"/>
</dbReference>
<gene>
    <name evidence="6" type="ORF">HPT30_23425</name>
</gene>
<feature type="region of interest" description="Disordered" evidence="3">
    <location>
        <begin position="23"/>
        <end position="83"/>
    </location>
</feature>
<feature type="domain" description="NodB homology" evidence="5">
    <location>
        <begin position="110"/>
        <end position="292"/>
    </location>
</feature>
<dbReference type="PROSITE" id="PS51257">
    <property type="entry name" value="PROKAR_LIPOPROTEIN"/>
    <property type="match status" value="1"/>
</dbReference>
<dbReference type="CDD" id="cd10917">
    <property type="entry name" value="CE4_NodB_like_6s_7s"/>
    <property type="match status" value="1"/>
</dbReference>
<name>A0A850EZQ1_9BACL</name>
<proteinExistence type="predicted"/>